<dbReference type="PANTHER" id="PTHR13230">
    <property type="entry name" value="GENERAL TRANSCRIPTION FACTOR IIIC, POLYPEPTIDE 5"/>
    <property type="match status" value="1"/>
</dbReference>
<keyword evidence="4" id="KW-1185">Reference proteome</keyword>
<proteinExistence type="predicted"/>
<accession>A0A5N5T7X5</accession>
<dbReference type="InterPro" id="IPR019136">
    <property type="entry name" value="TF_IIIC_su-5_HTH"/>
</dbReference>
<reference evidence="3 4" key="1">
    <citation type="journal article" date="2019" name="PLoS Biol.">
        <title>Sex chromosomes control vertical transmission of feminizing Wolbachia symbionts in an isopod.</title>
        <authorList>
            <person name="Becking T."/>
            <person name="Chebbi M.A."/>
            <person name="Giraud I."/>
            <person name="Moumen B."/>
            <person name="Laverre T."/>
            <person name="Caubet Y."/>
            <person name="Peccoud J."/>
            <person name="Gilbert C."/>
            <person name="Cordaux R."/>
        </authorList>
    </citation>
    <scope>NUCLEOTIDE SEQUENCE [LARGE SCALE GENOMIC DNA]</scope>
    <source>
        <strain evidence="3">ANa2</strain>
        <tissue evidence="3">Whole body excluding digestive tract and cuticle</tissue>
    </source>
</reference>
<dbReference type="EMBL" id="SEYY01008051">
    <property type="protein sequence ID" value="KAB7502279.1"/>
    <property type="molecule type" value="Genomic_DNA"/>
</dbReference>
<dbReference type="GO" id="GO:0006384">
    <property type="term" value="P:transcription initiation at RNA polymerase III promoter"/>
    <property type="evidence" value="ECO:0007669"/>
    <property type="project" value="InterPro"/>
</dbReference>
<dbReference type="Proteomes" id="UP000326759">
    <property type="component" value="Unassembled WGS sequence"/>
</dbReference>
<sequence>YLMPTISYYFNTGPWRNLWVKFGYDPRTDPTSWCYQTFDFRVRQAGGAKTKVEAKRNYSNYILPYKSVHTCKKKTSLVSSIHLGEEAGGEGSGKKDGEKVGKPADGLSEEFYLFRPGMVPPYRQMFYQYCDIHVPKIQKLLESSILMGANRVCSERNGWLPSGVEITCRDILSNLIEKTLKERNEIGENLQEEELMSNTEDESSDGNYSEEENP</sequence>
<organism evidence="3 4">
    <name type="scientific">Armadillidium nasatum</name>
    <dbReference type="NCBI Taxonomy" id="96803"/>
    <lineage>
        <taxon>Eukaryota</taxon>
        <taxon>Metazoa</taxon>
        <taxon>Ecdysozoa</taxon>
        <taxon>Arthropoda</taxon>
        <taxon>Crustacea</taxon>
        <taxon>Multicrustacea</taxon>
        <taxon>Malacostraca</taxon>
        <taxon>Eumalacostraca</taxon>
        <taxon>Peracarida</taxon>
        <taxon>Isopoda</taxon>
        <taxon>Oniscidea</taxon>
        <taxon>Crinocheta</taxon>
        <taxon>Armadillidiidae</taxon>
        <taxon>Armadillidium</taxon>
    </lineage>
</organism>
<dbReference type="InterPro" id="IPR040454">
    <property type="entry name" value="TF_IIIC_Tfc1/Sfc1"/>
</dbReference>
<feature type="compositionally biased region" description="Acidic residues" evidence="1">
    <location>
        <begin position="190"/>
        <end position="214"/>
    </location>
</feature>
<evidence type="ECO:0000313" key="3">
    <source>
        <dbReference type="EMBL" id="KAB7502279.1"/>
    </source>
</evidence>
<dbReference type="OrthoDB" id="5598268at2759"/>
<evidence type="ECO:0000259" key="2">
    <source>
        <dbReference type="Pfam" id="PF09734"/>
    </source>
</evidence>
<protein>
    <submittedName>
        <fullName evidence="3">General transcription factor 3C polypeptide 5</fullName>
    </submittedName>
</protein>
<feature type="domain" description="Transcription factor IIIC subunit 5 HTH" evidence="2">
    <location>
        <begin position="2"/>
        <end position="41"/>
    </location>
</feature>
<dbReference type="GO" id="GO:0001002">
    <property type="term" value="F:RNA polymerase III type 1 promoter sequence-specific DNA binding"/>
    <property type="evidence" value="ECO:0007669"/>
    <property type="project" value="TreeGrafter"/>
</dbReference>
<dbReference type="GO" id="GO:0000127">
    <property type="term" value="C:transcription factor TFIIIC complex"/>
    <property type="evidence" value="ECO:0007669"/>
    <property type="project" value="InterPro"/>
</dbReference>
<evidence type="ECO:0000313" key="4">
    <source>
        <dbReference type="Proteomes" id="UP000326759"/>
    </source>
</evidence>
<name>A0A5N5T7X5_9CRUS</name>
<dbReference type="Pfam" id="PF09734">
    <property type="entry name" value="Tau95"/>
    <property type="match status" value="1"/>
</dbReference>
<dbReference type="GO" id="GO:0001003">
    <property type="term" value="F:RNA polymerase III type 2 promoter sequence-specific DNA binding"/>
    <property type="evidence" value="ECO:0007669"/>
    <property type="project" value="TreeGrafter"/>
</dbReference>
<gene>
    <name evidence="3" type="ORF">Anas_06992</name>
</gene>
<feature type="non-terminal residue" evidence="3">
    <location>
        <position position="1"/>
    </location>
</feature>
<evidence type="ECO:0000256" key="1">
    <source>
        <dbReference type="SAM" id="MobiDB-lite"/>
    </source>
</evidence>
<feature type="region of interest" description="Disordered" evidence="1">
    <location>
        <begin position="186"/>
        <end position="214"/>
    </location>
</feature>
<dbReference type="AlphaFoldDB" id="A0A5N5T7X5"/>
<dbReference type="PANTHER" id="PTHR13230:SF5">
    <property type="entry name" value="GENERAL TRANSCRIPTION FACTOR 3C POLYPEPTIDE 5"/>
    <property type="match status" value="1"/>
</dbReference>
<comment type="caution">
    <text evidence="3">The sequence shown here is derived from an EMBL/GenBank/DDBJ whole genome shotgun (WGS) entry which is preliminary data.</text>
</comment>